<feature type="transmembrane region" description="Helical" evidence="9">
    <location>
        <begin position="309"/>
        <end position="329"/>
    </location>
</feature>
<dbReference type="InterPro" id="IPR050125">
    <property type="entry name" value="GPCR_opsins"/>
</dbReference>
<evidence type="ECO:0000256" key="7">
    <source>
        <dbReference type="RuleBase" id="RU000688"/>
    </source>
</evidence>
<name>A0AAD5TP95_9FUNG</name>
<dbReference type="Pfam" id="PF00001">
    <property type="entry name" value="7tm_1"/>
    <property type="match status" value="1"/>
</dbReference>
<accession>A0AAD5TP95</accession>
<dbReference type="EMBL" id="JADGJQ010000009">
    <property type="protein sequence ID" value="KAJ3182323.1"/>
    <property type="molecule type" value="Genomic_DNA"/>
</dbReference>
<comment type="subcellular location">
    <subcellularLocation>
        <location evidence="1">Membrane</location>
        <topology evidence="1">Multi-pass membrane protein</topology>
    </subcellularLocation>
</comment>
<dbReference type="CDD" id="cd00637">
    <property type="entry name" value="7tm_classA_rhodopsin-like"/>
    <property type="match status" value="1"/>
</dbReference>
<keyword evidence="6 7" id="KW-0675">Receptor</keyword>
<dbReference type="Proteomes" id="UP001212152">
    <property type="component" value="Unassembled WGS sequence"/>
</dbReference>
<feature type="domain" description="G-protein coupled receptors family 1 profile" evidence="10">
    <location>
        <begin position="40"/>
        <end position="326"/>
    </location>
</feature>
<evidence type="ECO:0000313" key="11">
    <source>
        <dbReference type="EMBL" id="KAJ3182323.1"/>
    </source>
</evidence>
<comment type="similarity">
    <text evidence="7">Belongs to the G-protein coupled receptor 1 family.</text>
</comment>
<dbReference type="PROSITE" id="PS50262">
    <property type="entry name" value="G_PROTEIN_RECEP_F1_2"/>
    <property type="match status" value="1"/>
</dbReference>
<keyword evidence="4 7" id="KW-0297">G-protein coupled receptor</keyword>
<dbReference type="GO" id="GO:0004930">
    <property type="term" value="F:G protein-coupled receptor activity"/>
    <property type="evidence" value="ECO:0007669"/>
    <property type="project" value="UniProtKB-KW"/>
</dbReference>
<feature type="transmembrane region" description="Helical" evidence="9">
    <location>
        <begin position="270"/>
        <end position="294"/>
    </location>
</feature>
<dbReference type="Gene3D" id="1.20.1070.10">
    <property type="entry name" value="Rhodopsin 7-helix transmembrane proteins"/>
    <property type="match status" value="1"/>
</dbReference>
<feature type="region of interest" description="Disordered" evidence="8">
    <location>
        <begin position="232"/>
        <end position="253"/>
    </location>
</feature>
<gene>
    <name evidence="11" type="ORF">HDU87_008485</name>
</gene>
<protein>
    <recommendedName>
        <fullName evidence="10">G-protein coupled receptors family 1 profile domain-containing protein</fullName>
    </recommendedName>
</protein>
<feature type="transmembrane region" description="Helical" evidence="9">
    <location>
        <begin position="141"/>
        <end position="164"/>
    </location>
</feature>
<keyword evidence="7" id="KW-0807">Transducer</keyword>
<dbReference type="PRINTS" id="PR00237">
    <property type="entry name" value="GPCRRHODOPSN"/>
</dbReference>
<dbReference type="InterPro" id="IPR017452">
    <property type="entry name" value="GPCR_Rhodpsn_7TM"/>
</dbReference>
<dbReference type="PANTHER" id="PTHR24240">
    <property type="entry name" value="OPSIN"/>
    <property type="match status" value="1"/>
</dbReference>
<comment type="caution">
    <text evidence="11">The sequence shown here is derived from an EMBL/GenBank/DDBJ whole genome shotgun (WGS) entry which is preliminary data.</text>
</comment>
<evidence type="ECO:0000313" key="12">
    <source>
        <dbReference type="Proteomes" id="UP001212152"/>
    </source>
</evidence>
<evidence type="ECO:0000256" key="9">
    <source>
        <dbReference type="SAM" id="Phobius"/>
    </source>
</evidence>
<evidence type="ECO:0000256" key="8">
    <source>
        <dbReference type="SAM" id="MobiDB-lite"/>
    </source>
</evidence>
<evidence type="ECO:0000256" key="2">
    <source>
        <dbReference type="ARBA" id="ARBA00022692"/>
    </source>
</evidence>
<dbReference type="SUPFAM" id="SSF81321">
    <property type="entry name" value="Family A G protein-coupled receptor-like"/>
    <property type="match status" value="1"/>
</dbReference>
<evidence type="ECO:0000256" key="5">
    <source>
        <dbReference type="ARBA" id="ARBA00023136"/>
    </source>
</evidence>
<keyword evidence="3 9" id="KW-1133">Transmembrane helix</keyword>
<organism evidence="11 12">
    <name type="scientific">Geranomyces variabilis</name>
    <dbReference type="NCBI Taxonomy" id="109894"/>
    <lineage>
        <taxon>Eukaryota</taxon>
        <taxon>Fungi</taxon>
        <taxon>Fungi incertae sedis</taxon>
        <taxon>Chytridiomycota</taxon>
        <taxon>Chytridiomycota incertae sedis</taxon>
        <taxon>Chytridiomycetes</taxon>
        <taxon>Spizellomycetales</taxon>
        <taxon>Powellomycetaceae</taxon>
        <taxon>Geranomyces</taxon>
    </lineage>
</organism>
<evidence type="ECO:0000256" key="4">
    <source>
        <dbReference type="ARBA" id="ARBA00023040"/>
    </source>
</evidence>
<keyword evidence="2 7" id="KW-0812">Transmembrane</keyword>
<dbReference type="AlphaFoldDB" id="A0AAD5TP95"/>
<feature type="transmembrane region" description="Helical" evidence="9">
    <location>
        <begin position="196"/>
        <end position="219"/>
    </location>
</feature>
<dbReference type="GO" id="GO:0016020">
    <property type="term" value="C:membrane"/>
    <property type="evidence" value="ECO:0007669"/>
    <property type="project" value="UniProtKB-SubCell"/>
</dbReference>
<sequence>MPPTSWAEHAEEAGLPHFFDGAERAAAIIILPLMFVGLVVNAFVAYLFWRHESLRRHPSNLLILSLCVGDGVLLCLPRVFEVPTALAFNGYPAWWHPFCQLFGAMPLISTYMSGLALSVVSLERYAAIVKGYAITRRQTCFLIAGIWAGGLTMGVLLPIVTAVGKGTPSTPFVLQSSGLYCLIDWGDSSPAGRAQVVIAICTIGATIGALGGGYFLIWLHVKRLSGTVSATPRSLTLTPSEREQESAQLRSNASSTVGMKSAMSTIERSLMMKGVIMSTSFVIAWSPYTCMILYEGILARHNVPRGFETLSYFGANVNAMINPILFIVLDTRVLATARRALGIATAEDDWLEPASAIGSAASRKREYRR</sequence>
<feature type="transmembrane region" description="Helical" evidence="9">
    <location>
        <begin position="61"/>
        <end position="80"/>
    </location>
</feature>
<reference evidence="11" key="1">
    <citation type="submission" date="2020-05" db="EMBL/GenBank/DDBJ databases">
        <title>Phylogenomic resolution of chytrid fungi.</title>
        <authorList>
            <person name="Stajich J.E."/>
            <person name="Amses K."/>
            <person name="Simmons R."/>
            <person name="Seto K."/>
            <person name="Myers J."/>
            <person name="Bonds A."/>
            <person name="Quandt C.A."/>
            <person name="Barry K."/>
            <person name="Liu P."/>
            <person name="Grigoriev I."/>
            <person name="Longcore J.E."/>
            <person name="James T.Y."/>
        </authorList>
    </citation>
    <scope>NUCLEOTIDE SEQUENCE</scope>
    <source>
        <strain evidence="11">JEL0379</strain>
    </source>
</reference>
<evidence type="ECO:0000256" key="1">
    <source>
        <dbReference type="ARBA" id="ARBA00004141"/>
    </source>
</evidence>
<feature type="transmembrane region" description="Helical" evidence="9">
    <location>
        <begin position="25"/>
        <end position="49"/>
    </location>
</feature>
<proteinExistence type="inferred from homology"/>
<keyword evidence="5 9" id="KW-0472">Membrane</keyword>
<evidence type="ECO:0000259" key="10">
    <source>
        <dbReference type="PROSITE" id="PS50262"/>
    </source>
</evidence>
<evidence type="ECO:0000256" key="3">
    <source>
        <dbReference type="ARBA" id="ARBA00022989"/>
    </source>
</evidence>
<feature type="transmembrane region" description="Helical" evidence="9">
    <location>
        <begin position="100"/>
        <end position="120"/>
    </location>
</feature>
<keyword evidence="12" id="KW-1185">Reference proteome</keyword>
<dbReference type="PROSITE" id="PS00237">
    <property type="entry name" value="G_PROTEIN_RECEP_F1_1"/>
    <property type="match status" value="1"/>
</dbReference>
<dbReference type="InterPro" id="IPR000276">
    <property type="entry name" value="GPCR_Rhodpsn"/>
</dbReference>
<evidence type="ECO:0000256" key="6">
    <source>
        <dbReference type="ARBA" id="ARBA00023170"/>
    </source>
</evidence>